<evidence type="ECO:0000313" key="1">
    <source>
        <dbReference type="EMBL" id="RSL17973.1"/>
    </source>
</evidence>
<dbReference type="Proteomes" id="UP000269669">
    <property type="component" value="Unassembled WGS sequence"/>
</dbReference>
<evidence type="ECO:0000313" key="2">
    <source>
        <dbReference type="Proteomes" id="UP000269669"/>
    </source>
</evidence>
<keyword evidence="2" id="KW-1185">Reference proteome</keyword>
<dbReference type="EMBL" id="RSDW01000001">
    <property type="protein sequence ID" value="RSL17973.1"/>
    <property type="molecule type" value="Genomic_DNA"/>
</dbReference>
<protein>
    <submittedName>
        <fullName evidence="1">Uncharacterized protein</fullName>
    </submittedName>
</protein>
<sequence>MATGIRGCSNEFDDAWLLRRDTDAHSNYEFLSKVQNRIGFCGA</sequence>
<proteinExistence type="predicted"/>
<dbReference type="AlphaFoldDB" id="A0A3R9QCJ3"/>
<gene>
    <name evidence="1" type="ORF">EDE15_3526</name>
</gene>
<reference evidence="1 2" key="1">
    <citation type="submission" date="2018-12" db="EMBL/GenBank/DDBJ databases">
        <title>Sequencing of bacterial isolates from soil warming experiment in Harvard Forest, Massachusetts, USA.</title>
        <authorList>
            <person name="Deangelis K."/>
        </authorList>
    </citation>
    <scope>NUCLEOTIDE SEQUENCE [LARGE SCALE GENOMIC DNA]</scope>
    <source>
        <strain evidence="1 2">EB153</strain>
    </source>
</reference>
<comment type="caution">
    <text evidence="1">The sequence shown here is derived from an EMBL/GenBank/DDBJ whole genome shotgun (WGS) entry which is preliminary data.</text>
</comment>
<name>A0A3R9QCJ3_9BACT</name>
<accession>A0A3R9QCJ3</accession>
<organism evidence="1 2">
    <name type="scientific">Edaphobacter aggregans</name>
    <dbReference type="NCBI Taxonomy" id="570835"/>
    <lineage>
        <taxon>Bacteria</taxon>
        <taxon>Pseudomonadati</taxon>
        <taxon>Acidobacteriota</taxon>
        <taxon>Terriglobia</taxon>
        <taxon>Terriglobales</taxon>
        <taxon>Acidobacteriaceae</taxon>
        <taxon>Edaphobacter</taxon>
    </lineage>
</organism>